<accession>A0ABT6N4Y7</accession>
<comment type="caution">
    <text evidence="3">The sequence shown here is derived from an EMBL/GenBank/DDBJ whole genome shotgun (WGS) entry which is preliminary data.</text>
</comment>
<keyword evidence="1" id="KW-0802">TPR repeat</keyword>
<dbReference type="PROSITE" id="PS50005">
    <property type="entry name" value="TPR"/>
    <property type="match status" value="1"/>
</dbReference>
<proteinExistence type="predicted"/>
<evidence type="ECO:0000313" key="3">
    <source>
        <dbReference type="EMBL" id="MDH7640175.1"/>
    </source>
</evidence>
<evidence type="ECO:0000256" key="2">
    <source>
        <dbReference type="SAM" id="MobiDB-lite"/>
    </source>
</evidence>
<dbReference type="Pfam" id="PF13432">
    <property type="entry name" value="TPR_16"/>
    <property type="match status" value="2"/>
</dbReference>
<evidence type="ECO:0000313" key="4">
    <source>
        <dbReference type="Proteomes" id="UP001160625"/>
    </source>
</evidence>
<name>A0ABT6N4Y7_9SPHN</name>
<dbReference type="SUPFAM" id="SSF48452">
    <property type="entry name" value="TPR-like"/>
    <property type="match status" value="1"/>
</dbReference>
<reference evidence="3" key="1">
    <citation type="submission" date="2023-04" db="EMBL/GenBank/DDBJ databases">
        <title>Sphingomonas sp. MAHUQ-71 isolated from rice field.</title>
        <authorList>
            <person name="Huq M.A."/>
        </authorList>
    </citation>
    <scope>NUCLEOTIDE SEQUENCE</scope>
    <source>
        <strain evidence="3">MAHUQ-71</strain>
    </source>
</reference>
<dbReference type="InterPro" id="IPR019734">
    <property type="entry name" value="TPR_rpt"/>
</dbReference>
<sequence>MILPLLFAVAAATTPGPVDGRGTQARFDACARLSDTDPAAAQKEAIAWAKTGGGVAAAQCLGIARSASGDWKGALDAFTTGATLADQTHDGLASANLWVSAGNAALAGGEFETARTDLSTAIASPLLPDPLKGEAYVDRARAAVGAGDTGAARADLDQAVKLVPADPMAWLLSATLARRMGDTTRAKADINEAMLRAPNQSDILYEAGNIAATAGDMDDARAQWTRASTVEPDSDAAKRAKAELAASGGPAAKPAAASKAKPQGR</sequence>
<gene>
    <name evidence="3" type="ORF">QGN17_15665</name>
</gene>
<dbReference type="EMBL" id="JARYGZ010000002">
    <property type="protein sequence ID" value="MDH7640175.1"/>
    <property type="molecule type" value="Genomic_DNA"/>
</dbReference>
<dbReference type="InterPro" id="IPR011990">
    <property type="entry name" value="TPR-like_helical_dom_sf"/>
</dbReference>
<keyword evidence="4" id="KW-1185">Reference proteome</keyword>
<feature type="repeat" description="TPR" evidence="1">
    <location>
        <begin position="201"/>
        <end position="234"/>
    </location>
</feature>
<protein>
    <submittedName>
        <fullName evidence="3">Tetratricopeptide repeat protein</fullName>
    </submittedName>
</protein>
<dbReference type="SMART" id="SM00028">
    <property type="entry name" value="TPR"/>
    <property type="match status" value="5"/>
</dbReference>
<organism evidence="3 4">
    <name type="scientific">Sphingomonas oryzagri</name>
    <dbReference type="NCBI Taxonomy" id="3042314"/>
    <lineage>
        <taxon>Bacteria</taxon>
        <taxon>Pseudomonadati</taxon>
        <taxon>Pseudomonadota</taxon>
        <taxon>Alphaproteobacteria</taxon>
        <taxon>Sphingomonadales</taxon>
        <taxon>Sphingomonadaceae</taxon>
        <taxon>Sphingomonas</taxon>
    </lineage>
</organism>
<evidence type="ECO:0000256" key="1">
    <source>
        <dbReference type="PROSITE-ProRule" id="PRU00339"/>
    </source>
</evidence>
<feature type="region of interest" description="Disordered" evidence="2">
    <location>
        <begin position="223"/>
        <end position="265"/>
    </location>
</feature>
<dbReference type="Proteomes" id="UP001160625">
    <property type="component" value="Unassembled WGS sequence"/>
</dbReference>
<dbReference type="Gene3D" id="1.25.40.10">
    <property type="entry name" value="Tetratricopeptide repeat domain"/>
    <property type="match status" value="1"/>
</dbReference>
<dbReference type="RefSeq" id="WP_281045533.1">
    <property type="nucleotide sequence ID" value="NZ_JARYGZ010000002.1"/>
</dbReference>
<feature type="compositionally biased region" description="Low complexity" evidence="2">
    <location>
        <begin position="243"/>
        <end position="265"/>
    </location>
</feature>